<gene>
    <name evidence="2" type="ORF">BDK51DRAFT_38475</name>
</gene>
<dbReference type="EMBL" id="KZ999570">
    <property type="protein sequence ID" value="RKO84942.1"/>
    <property type="molecule type" value="Genomic_DNA"/>
</dbReference>
<organism evidence="2 3">
    <name type="scientific">Blyttiomyces helicus</name>
    <dbReference type="NCBI Taxonomy" id="388810"/>
    <lineage>
        <taxon>Eukaryota</taxon>
        <taxon>Fungi</taxon>
        <taxon>Fungi incertae sedis</taxon>
        <taxon>Chytridiomycota</taxon>
        <taxon>Chytridiomycota incertae sedis</taxon>
        <taxon>Chytridiomycetes</taxon>
        <taxon>Chytridiomycetes incertae sedis</taxon>
        <taxon>Blyttiomyces</taxon>
    </lineage>
</organism>
<accession>A0A4P9VZZ7</accession>
<feature type="region of interest" description="Disordered" evidence="1">
    <location>
        <begin position="32"/>
        <end position="58"/>
    </location>
</feature>
<protein>
    <submittedName>
        <fullName evidence="2">Uncharacterized protein</fullName>
    </submittedName>
</protein>
<dbReference type="AlphaFoldDB" id="A0A4P9VZZ7"/>
<keyword evidence="3" id="KW-1185">Reference proteome</keyword>
<dbReference type="Proteomes" id="UP000269721">
    <property type="component" value="Unassembled WGS sequence"/>
</dbReference>
<evidence type="ECO:0000313" key="2">
    <source>
        <dbReference type="EMBL" id="RKO84942.1"/>
    </source>
</evidence>
<name>A0A4P9VZZ7_9FUNG</name>
<evidence type="ECO:0000313" key="3">
    <source>
        <dbReference type="Proteomes" id="UP000269721"/>
    </source>
</evidence>
<sequence>MPLKLWGGNSTCSIANTRRQAEFRTADSSCLETLSRDEKTPEGVLGASSRKGAAPPLPLGELGSGCSARGGGGKVELVGDADAERVEGVHEFPRGGVVVEESGLVVGEAKKEAVEGDLAVPVEHLLEDVVVEHAGRGVKRREELARQLRVAGRVDSAEGVRPRHDGHNLHGVEAHAGQVVDSERGRVGGEGNEVVRVRAGLKETTGEVDGRAAADFDGGDGGKVDGVRDGDGGVGVALGEELMGHVCKEEALVAVAIELVDDAAVKAEGEVALEPCAY</sequence>
<evidence type="ECO:0000256" key="1">
    <source>
        <dbReference type="SAM" id="MobiDB-lite"/>
    </source>
</evidence>
<reference evidence="3" key="1">
    <citation type="journal article" date="2018" name="Nat. Microbiol.">
        <title>Leveraging single-cell genomics to expand the fungal tree of life.</title>
        <authorList>
            <person name="Ahrendt S.R."/>
            <person name="Quandt C.A."/>
            <person name="Ciobanu D."/>
            <person name="Clum A."/>
            <person name="Salamov A."/>
            <person name="Andreopoulos B."/>
            <person name="Cheng J.F."/>
            <person name="Woyke T."/>
            <person name="Pelin A."/>
            <person name="Henrissat B."/>
            <person name="Reynolds N.K."/>
            <person name="Benny G.L."/>
            <person name="Smith M.E."/>
            <person name="James T.Y."/>
            <person name="Grigoriev I.V."/>
        </authorList>
    </citation>
    <scope>NUCLEOTIDE SEQUENCE [LARGE SCALE GENOMIC DNA]</scope>
</reference>
<proteinExistence type="predicted"/>